<evidence type="ECO:0000313" key="4">
    <source>
        <dbReference type="EMBL" id="KAL2918206.1"/>
    </source>
</evidence>
<dbReference type="CDD" id="cd02440">
    <property type="entry name" value="AdoMet_MTases"/>
    <property type="match status" value="1"/>
</dbReference>
<dbReference type="Gene3D" id="3.40.50.150">
    <property type="entry name" value="Vaccinia Virus protein VP39"/>
    <property type="match status" value="1"/>
</dbReference>
<keyword evidence="1" id="KW-0853">WD repeat</keyword>
<proteinExistence type="predicted"/>
<dbReference type="InterPro" id="IPR001680">
    <property type="entry name" value="WD40_rpt"/>
</dbReference>
<dbReference type="Pfam" id="PF08242">
    <property type="entry name" value="Methyltransf_12"/>
    <property type="match status" value="1"/>
</dbReference>
<evidence type="ECO:0000313" key="5">
    <source>
        <dbReference type="Proteomes" id="UP001527925"/>
    </source>
</evidence>
<accession>A0ABR4NFB5</accession>
<keyword evidence="5" id="KW-1185">Reference proteome</keyword>
<dbReference type="SUPFAM" id="SSF50978">
    <property type="entry name" value="WD40 repeat-like"/>
    <property type="match status" value="1"/>
</dbReference>
<dbReference type="PANTHER" id="PTHR37211:SF1">
    <property type="entry name" value="EXPRESSED PROTEIN"/>
    <property type="match status" value="1"/>
</dbReference>
<gene>
    <name evidence="4" type="ORF">HK105_202133</name>
</gene>
<name>A0ABR4NFB5_9FUNG</name>
<dbReference type="InterPro" id="IPR029063">
    <property type="entry name" value="SAM-dependent_MTases_sf"/>
</dbReference>
<dbReference type="PANTHER" id="PTHR37211">
    <property type="entry name" value="EXPRESSED PROTEIN"/>
    <property type="match status" value="1"/>
</dbReference>
<feature type="region of interest" description="Disordered" evidence="2">
    <location>
        <begin position="1"/>
        <end position="148"/>
    </location>
</feature>
<dbReference type="EMBL" id="JADGIZ020000007">
    <property type="protein sequence ID" value="KAL2918206.1"/>
    <property type="molecule type" value="Genomic_DNA"/>
</dbReference>
<reference evidence="4 5" key="1">
    <citation type="submission" date="2023-09" db="EMBL/GenBank/DDBJ databases">
        <title>Pangenome analysis of Batrachochytrium dendrobatidis and related Chytrids.</title>
        <authorList>
            <person name="Yacoub M.N."/>
            <person name="Stajich J.E."/>
            <person name="James T.Y."/>
        </authorList>
    </citation>
    <scope>NUCLEOTIDE SEQUENCE [LARGE SCALE GENOMIC DNA]</scope>
    <source>
        <strain evidence="4 5">JEL0888</strain>
    </source>
</reference>
<sequence>MTRRKRPHPDTDDPSDGVPRAAQSDARRGRPPSADKSPAAQTPGRVGGTRGARPRGGAQSPASSPTAVVGATGSTDAEVPPEVARPLVQPERDAPAVEYVGDSDSDVEIVVSAHRRQPRLPGSGPSDAPPPRSRRIPTGPASPGDGHHAQAFVDLTLSQRAFYADGGEPGSFPANDPAHASIDLISDDESLGSVIVARQSAVLINLLDSDSDEVEFVGSLSPEIASDMITPCDLNELDLKIDDIGPPKRSLPALLMSREYLADALGHYEVQKIYETLETRSLTQWKRQIVYKFGSGGTTSLCFSPNAQMLLSTHSALTDTYNEPGNFICADIGLRRWSDREPEVVRRMTDPHYGVPGIAHAVLRSPADSSLGIRSASCSDMIFWPRGFACTSSIESHLIKLWDLENMAEEPAWLPIEDSLLPAGAKAGVSQMVVLSDDAFAAGSVGGAVYIWRDEAGFSTPECLRAKPEESVESFRAVSTVYVQPDLGPNILFAGYEQPALQARKDGNFKMWDVTRPRQPLLVVDIGKQAVSSLSWSPLTGLLAVGVEASGIVYAIGDSPTDQLVRFFDVRSHARKPSSLTKTRLAGQEGLDFSGRFHVRGRSYSRSIVDVFDMRFLDKPLATLEHDDSQDVVDHDVHSVALWTASGVLITGGTDCALRFWDVRRQNPLLNHIDDFDGSISSLALSFGHAQRPAHPQRQLSVDELEALDRRQRAATHASALQASTRSKHECYHASVQLPQEEVKSLSNMYQTVQRAVRRAGMRGGDGDLPPSDDDDTDSEADGADSLDAGRESLNARRMAKRQAPPVARTFLEDFCGTAVLADAWAGMHATHEAFGIDIDPAVIAHARAQTLQHAHSARVHVSVGNVLEPTAAYGVPPVDLIAALNYGVFYHHRRADLVKYLRRCADALNHGGVLIVDCFGGARVSSVEGRLFKRRFSDFTYFFEQKPMDALSSIVHVHLHFRFDDGSWLKNAFTYEFRVYTIREIREAMLEAGFARTFVWIGSSAEQRQASASAAAAAERDDNADVADRASEDDSDDEADEAGGTFKDRDAGVYEYKLVETLTVPQLESFNAYIAAVV</sequence>
<evidence type="ECO:0000256" key="1">
    <source>
        <dbReference type="PROSITE-ProRule" id="PRU00221"/>
    </source>
</evidence>
<feature type="region of interest" description="Disordered" evidence="2">
    <location>
        <begin position="1013"/>
        <end position="1047"/>
    </location>
</feature>
<dbReference type="InterPro" id="IPR013217">
    <property type="entry name" value="Methyltransf_12"/>
</dbReference>
<protein>
    <recommendedName>
        <fullName evidence="3">Methyltransferase type 12 domain-containing protein</fullName>
    </recommendedName>
</protein>
<feature type="repeat" description="WD" evidence="1">
    <location>
        <begin position="637"/>
        <end position="671"/>
    </location>
</feature>
<dbReference type="SMART" id="SM00320">
    <property type="entry name" value="WD40"/>
    <property type="match status" value="4"/>
</dbReference>
<feature type="compositionally biased region" description="Basic and acidic residues" evidence="2">
    <location>
        <begin position="1019"/>
        <end position="1033"/>
    </location>
</feature>
<dbReference type="Gene3D" id="2.130.10.10">
    <property type="entry name" value="YVTN repeat-like/Quinoprotein amine dehydrogenase"/>
    <property type="match status" value="1"/>
</dbReference>
<feature type="compositionally biased region" description="Acidic residues" evidence="2">
    <location>
        <begin position="771"/>
        <end position="785"/>
    </location>
</feature>
<dbReference type="SUPFAM" id="SSF53335">
    <property type="entry name" value="S-adenosyl-L-methionine-dependent methyltransferases"/>
    <property type="match status" value="1"/>
</dbReference>
<dbReference type="Gene3D" id="2.20.25.110">
    <property type="entry name" value="S-adenosyl-L-methionine-dependent methyltransferases"/>
    <property type="match status" value="1"/>
</dbReference>
<feature type="region of interest" description="Disordered" evidence="2">
    <location>
        <begin position="758"/>
        <end position="792"/>
    </location>
</feature>
<organism evidence="4 5">
    <name type="scientific">Polyrhizophydium stewartii</name>
    <dbReference type="NCBI Taxonomy" id="2732419"/>
    <lineage>
        <taxon>Eukaryota</taxon>
        <taxon>Fungi</taxon>
        <taxon>Fungi incertae sedis</taxon>
        <taxon>Chytridiomycota</taxon>
        <taxon>Chytridiomycota incertae sedis</taxon>
        <taxon>Chytridiomycetes</taxon>
        <taxon>Rhizophydiales</taxon>
        <taxon>Rhizophydiales incertae sedis</taxon>
        <taxon>Polyrhizophydium</taxon>
    </lineage>
</organism>
<comment type="caution">
    <text evidence="4">The sequence shown here is derived from an EMBL/GenBank/DDBJ whole genome shotgun (WGS) entry which is preliminary data.</text>
</comment>
<dbReference type="InterPro" id="IPR015943">
    <property type="entry name" value="WD40/YVTN_repeat-like_dom_sf"/>
</dbReference>
<evidence type="ECO:0000256" key="2">
    <source>
        <dbReference type="SAM" id="MobiDB-lite"/>
    </source>
</evidence>
<evidence type="ECO:0000259" key="3">
    <source>
        <dbReference type="Pfam" id="PF08242"/>
    </source>
</evidence>
<dbReference type="PROSITE" id="PS50082">
    <property type="entry name" value="WD_REPEATS_2"/>
    <property type="match status" value="1"/>
</dbReference>
<dbReference type="Proteomes" id="UP001527925">
    <property type="component" value="Unassembled WGS sequence"/>
</dbReference>
<dbReference type="InterPro" id="IPR036322">
    <property type="entry name" value="WD40_repeat_dom_sf"/>
</dbReference>
<feature type="domain" description="Methyltransferase type 12" evidence="3">
    <location>
        <begin position="816"/>
        <end position="915"/>
    </location>
</feature>